<feature type="region of interest" description="Disordered" evidence="1">
    <location>
        <begin position="31"/>
        <end position="81"/>
    </location>
</feature>
<evidence type="ECO:0008006" key="4">
    <source>
        <dbReference type="Google" id="ProtNLM"/>
    </source>
</evidence>
<evidence type="ECO:0000313" key="2">
    <source>
        <dbReference type="EMBL" id="QDZ89430.1"/>
    </source>
</evidence>
<dbReference type="AlphaFoldDB" id="A0A5B8QS17"/>
<dbReference type="RefSeq" id="WP_208661258.1">
    <property type="nucleotide sequence ID" value="NZ_CP031775.2"/>
</dbReference>
<evidence type="ECO:0000256" key="1">
    <source>
        <dbReference type="SAM" id="MobiDB-lite"/>
    </source>
</evidence>
<protein>
    <recommendedName>
        <fullName evidence="4">Tetratricopeptide repeat protein</fullName>
    </recommendedName>
</protein>
<evidence type="ECO:0000313" key="3">
    <source>
        <dbReference type="Proteomes" id="UP000321124"/>
    </source>
</evidence>
<dbReference type="Proteomes" id="UP000321124">
    <property type="component" value="Chromosome"/>
</dbReference>
<reference evidence="2 3" key="1">
    <citation type="journal article" date="2019" name="Ecotoxicol. Environ. Saf.">
        <title>Microbial characterization of heavy metal resistant bacterial strains isolated from an electroplating wastewater treatment plant.</title>
        <authorList>
            <person name="Cai X."/>
            <person name="Zheng X."/>
            <person name="Zhang D."/>
            <person name="Iqbal W."/>
            <person name="Liu C."/>
            <person name="Yang B."/>
            <person name="Zhao X."/>
            <person name="Lu X."/>
            <person name="Mao Y."/>
        </authorList>
    </citation>
    <scope>NUCLEOTIDE SEQUENCE [LARGE SCALE GENOMIC DNA]</scope>
    <source>
        <strain evidence="2 3">Ni1-3</strain>
    </source>
</reference>
<name>A0A5B8QS17_9GAMM</name>
<accession>A0A5B8QS17</accession>
<dbReference type="KEGG" id="sdeo:D0436_02585"/>
<proteinExistence type="predicted"/>
<feature type="compositionally biased region" description="Basic and acidic residues" evidence="1">
    <location>
        <begin position="62"/>
        <end position="81"/>
    </location>
</feature>
<feature type="region of interest" description="Disordered" evidence="1">
    <location>
        <begin position="119"/>
        <end position="151"/>
    </location>
</feature>
<dbReference type="EMBL" id="CP031775">
    <property type="protein sequence ID" value="QDZ89430.1"/>
    <property type="molecule type" value="Genomic_DNA"/>
</dbReference>
<gene>
    <name evidence="2" type="ORF">D0436_02585</name>
</gene>
<organism evidence="2 3">
    <name type="scientific">Shewanella decolorationis</name>
    <dbReference type="NCBI Taxonomy" id="256839"/>
    <lineage>
        <taxon>Bacteria</taxon>
        <taxon>Pseudomonadati</taxon>
        <taxon>Pseudomonadota</taxon>
        <taxon>Gammaproteobacteria</taxon>
        <taxon>Alteromonadales</taxon>
        <taxon>Shewanellaceae</taxon>
        <taxon>Shewanella</taxon>
    </lineage>
</organism>
<sequence length="310" mass="33317">MKVLVVFILIAIGVFLFRRAQRLAKEEQEAMMAKKSTEKTGDTSASPAVSESVPEVAPTAHHAPEDAHSTTKAPEVELMPRDVEPANRVELSEDIIDADISASTNSDSVIIVADVHSTDDKEATTTQPVSPKDEAPVTQASEAQEEPVVVDSPVKAKESAESSPEVANTHLVKDDSLAALGSWANVTLQRAAEEYQSAETALARYNALQNVIGECYKQRKSAEYLAYGAALHGLYLALFHSANAEKPKDLELKTPGFMQLATLLNDTQDFDKAIALCQEAIKLGLTDGTVTGFEGRISRIEKAQAKAVTA</sequence>